<keyword evidence="7" id="KW-0812">Transmembrane</keyword>
<keyword evidence="7" id="KW-0472">Membrane</keyword>
<dbReference type="PANTHER" id="PTHR43289:SF6">
    <property type="entry name" value="SERINE_THREONINE-PROTEIN KINASE NEKL-3"/>
    <property type="match status" value="1"/>
</dbReference>
<keyword evidence="4 5" id="KW-0067">ATP-binding</keyword>
<feature type="transmembrane region" description="Helical" evidence="7">
    <location>
        <begin position="226"/>
        <end position="252"/>
    </location>
</feature>
<evidence type="ECO:0000256" key="1">
    <source>
        <dbReference type="ARBA" id="ARBA00022679"/>
    </source>
</evidence>
<evidence type="ECO:0000313" key="9">
    <source>
        <dbReference type="EMBL" id="PRQ03456.1"/>
    </source>
</evidence>
<keyword evidence="10" id="KW-1185">Reference proteome</keyword>
<dbReference type="EC" id="2.7.11.1" evidence="9"/>
<feature type="transmembrane region" description="Helical" evidence="7">
    <location>
        <begin position="169"/>
        <end position="187"/>
    </location>
</feature>
<dbReference type="EMBL" id="PVNK01000083">
    <property type="protein sequence ID" value="PRQ03456.1"/>
    <property type="molecule type" value="Genomic_DNA"/>
</dbReference>
<keyword evidence="1 9" id="KW-0808">Transferase</keyword>
<dbReference type="PANTHER" id="PTHR43289">
    <property type="entry name" value="MITOGEN-ACTIVATED PROTEIN KINASE KINASE KINASE 20-RELATED"/>
    <property type="match status" value="1"/>
</dbReference>
<feature type="compositionally biased region" description="Basic and acidic residues" evidence="6">
    <location>
        <begin position="1"/>
        <end position="10"/>
    </location>
</feature>
<dbReference type="Gene3D" id="1.10.510.10">
    <property type="entry name" value="Transferase(Phosphotransferase) domain 1"/>
    <property type="match status" value="1"/>
</dbReference>
<dbReference type="InterPro" id="IPR008271">
    <property type="entry name" value="Ser/Thr_kinase_AS"/>
</dbReference>
<dbReference type="Proteomes" id="UP000237968">
    <property type="component" value="Unassembled WGS sequence"/>
</dbReference>
<keyword evidence="7" id="KW-1133">Transmembrane helix</keyword>
<dbReference type="PROSITE" id="PS00108">
    <property type="entry name" value="PROTEIN_KINASE_ST"/>
    <property type="match status" value="1"/>
</dbReference>
<feature type="transmembrane region" description="Helical" evidence="7">
    <location>
        <begin position="144"/>
        <end position="163"/>
    </location>
</feature>
<feature type="binding site" evidence="5">
    <location>
        <position position="296"/>
    </location>
    <ligand>
        <name>ATP</name>
        <dbReference type="ChEBI" id="CHEBI:30616"/>
    </ligand>
</feature>
<dbReference type="GO" id="GO:0005524">
    <property type="term" value="F:ATP binding"/>
    <property type="evidence" value="ECO:0007669"/>
    <property type="project" value="UniProtKB-UniRule"/>
</dbReference>
<evidence type="ECO:0000256" key="2">
    <source>
        <dbReference type="ARBA" id="ARBA00022741"/>
    </source>
</evidence>
<dbReference type="SMART" id="SM00220">
    <property type="entry name" value="S_TKc"/>
    <property type="match status" value="1"/>
</dbReference>
<dbReference type="PROSITE" id="PS00107">
    <property type="entry name" value="PROTEIN_KINASE_ATP"/>
    <property type="match status" value="1"/>
</dbReference>
<evidence type="ECO:0000256" key="4">
    <source>
        <dbReference type="ARBA" id="ARBA00022840"/>
    </source>
</evidence>
<proteinExistence type="predicted"/>
<feature type="region of interest" description="Disordered" evidence="6">
    <location>
        <begin position="582"/>
        <end position="621"/>
    </location>
</feature>
<evidence type="ECO:0000313" key="10">
    <source>
        <dbReference type="Proteomes" id="UP000237968"/>
    </source>
</evidence>
<dbReference type="InterPro" id="IPR000719">
    <property type="entry name" value="Prot_kinase_dom"/>
</dbReference>
<dbReference type="Gene3D" id="3.30.200.20">
    <property type="entry name" value="Phosphorylase Kinase, domain 1"/>
    <property type="match status" value="1"/>
</dbReference>
<dbReference type="CDD" id="cd14014">
    <property type="entry name" value="STKc_PknB_like"/>
    <property type="match status" value="1"/>
</dbReference>
<evidence type="ECO:0000256" key="6">
    <source>
        <dbReference type="SAM" id="MobiDB-lite"/>
    </source>
</evidence>
<evidence type="ECO:0000256" key="5">
    <source>
        <dbReference type="PROSITE-ProRule" id="PRU10141"/>
    </source>
</evidence>
<dbReference type="InterPro" id="IPR011009">
    <property type="entry name" value="Kinase-like_dom_sf"/>
</dbReference>
<dbReference type="InterPro" id="IPR017441">
    <property type="entry name" value="Protein_kinase_ATP_BS"/>
</dbReference>
<dbReference type="GO" id="GO:0004674">
    <property type="term" value="F:protein serine/threonine kinase activity"/>
    <property type="evidence" value="ECO:0007669"/>
    <property type="project" value="UniProtKB-EC"/>
</dbReference>
<evidence type="ECO:0000256" key="7">
    <source>
        <dbReference type="SAM" id="Phobius"/>
    </source>
</evidence>
<protein>
    <submittedName>
        <fullName evidence="9">Serine/threonine-protein kinase PrkC</fullName>
        <ecNumber evidence="9">2.7.11.1</ecNumber>
    </submittedName>
</protein>
<evidence type="ECO:0000256" key="3">
    <source>
        <dbReference type="ARBA" id="ARBA00022777"/>
    </source>
</evidence>
<dbReference type="PROSITE" id="PS50011">
    <property type="entry name" value="PROTEIN_KINASE_DOM"/>
    <property type="match status" value="1"/>
</dbReference>
<comment type="caution">
    <text evidence="9">The sequence shown here is derived from an EMBL/GenBank/DDBJ whole genome shotgun (WGS) entry which is preliminary data.</text>
</comment>
<name>A0A2S9YEM2_9BACT</name>
<feature type="transmembrane region" description="Helical" evidence="7">
    <location>
        <begin position="194"/>
        <end position="214"/>
    </location>
</feature>
<evidence type="ECO:0000259" key="8">
    <source>
        <dbReference type="PROSITE" id="PS50011"/>
    </source>
</evidence>
<keyword evidence="3 9" id="KW-0418">Kinase</keyword>
<organism evidence="9 10">
    <name type="scientific">Enhygromyxa salina</name>
    <dbReference type="NCBI Taxonomy" id="215803"/>
    <lineage>
        <taxon>Bacteria</taxon>
        <taxon>Pseudomonadati</taxon>
        <taxon>Myxococcota</taxon>
        <taxon>Polyangia</taxon>
        <taxon>Nannocystales</taxon>
        <taxon>Nannocystaceae</taxon>
        <taxon>Enhygromyxa</taxon>
    </lineage>
</organism>
<dbReference type="OrthoDB" id="9801841at2"/>
<feature type="region of interest" description="Disordered" evidence="6">
    <location>
        <begin position="1"/>
        <end position="44"/>
    </location>
</feature>
<feature type="domain" description="Protein kinase" evidence="8">
    <location>
        <begin position="267"/>
        <end position="573"/>
    </location>
</feature>
<accession>A0A2S9YEM2</accession>
<feature type="compositionally biased region" description="Basic and acidic residues" evidence="6">
    <location>
        <begin position="445"/>
        <end position="464"/>
    </location>
</feature>
<dbReference type="Pfam" id="PF00069">
    <property type="entry name" value="Pkinase"/>
    <property type="match status" value="2"/>
</dbReference>
<feature type="region of interest" description="Disordered" evidence="6">
    <location>
        <begin position="439"/>
        <end position="472"/>
    </location>
</feature>
<gene>
    <name evidence="9" type="primary">prkC_11</name>
    <name evidence="9" type="ORF">ENSA5_15820</name>
</gene>
<feature type="transmembrane region" description="Helical" evidence="7">
    <location>
        <begin position="84"/>
        <end position="105"/>
    </location>
</feature>
<sequence>MRAHVAREHSGSLSAGGRSPSTPPSRGRGASPSAESATDWASDELQFETDRELRPSRVVEAEARWAEGYERDEDVARSLRLRRIVLWGGLAWLSFLPIDISFNFMRGVNEGPAYVLARMLTVIPLVLVWIHLGRGPTPSRRQLMALEGLTLSLVAGVTAYIVVLSGGLASPSLAGLLPILVVRAIAIPDRWQRGLALLCMPTFAFWAVLGVATLTRADAPPLDPAIWATVILHLGLQAATIGMITIGTHAAWDVRRSLYKARTVGRYELLQPLGRGAMGEVWTAWHQTLHQQVALKILPIDHDNGAARARFEREVAATTKLRHPNTVRVYDFGLTADGFCYYVMELLEGETVAELVARDGPLPIARSLALLRQAARALAEAHGLGIVHRDVKPENLFVSTPAGERDVMKVLDFGVASVAAEAAEALDLGPTEPLSLMGRAAAAAARDRDRDPPTEPGFGERDPDGPSGAAERAVGTPLYISPEVARGGVADPRSDIYGLGCVLYFMLTGRPVFVERDVPSLLRAHAEQLPAPPSTLLASALPDYVEKLVMRCLAKDPGARYANADALVAAIDLCVRLGHNDRRRGGGESQQPRVRASRAQLEAWTEHSKTETDMTVLGAQE</sequence>
<dbReference type="AlphaFoldDB" id="A0A2S9YEM2"/>
<feature type="transmembrane region" description="Helical" evidence="7">
    <location>
        <begin position="111"/>
        <end position="132"/>
    </location>
</feature>
<keyword evidence="2 5" id="KW-0547">Nucleotide-binding</keyword>
<reference evidence="9 10" key="1">
    <citation type="submission" date="2018-03" db="EMBL/GenBank/DDBJ databases">
        <title>Draft Genome Sequences of the Obligatory Marine Myxobacteria Enhygromyxa salina SWB005.</title>
        <authorList>
            <person name="Poehlein A."/>
            <person name="Moghaddam J.A."/>
            <person name="Harms H."/>
            <person name="Alanjari M."/>
            <person name="Koenig G.M."/>
            <person name="Daniel R."/>
            <person name="Schaeberle T.F."/>
        </authorList>
    </citation>
    <scope>NUCLEOTIDE SEQUENCE [LARGE SCALE GENOMIC DNA]</scope>
    <source>
        <strain evidence="9 10">SWB005</strain>
    </source>
</reference>
<dbReference type="SUPFAM" id="SSF56112">
    <property type="entry name" value="Protein kinase-like (PK-like)"/>
    <property type="match status" value="1"/>
</dbReference>